<feature type="transmembrane region" description="Helical" evidence="1">
    <location>
        <begin position="75"/>
        <end position="98"/>
    </location>
</feature>
<feature type="transmembrane region" description="Helical" evidence="1">
    <location>
        <begin position="199"/>
        <end position="223"/>
    </location>
</feature>
<sequence>MQSLALLKPIQSILWSVALLLLGNGLISTLLTLRGTSEGFSSIVMGAIMSAYFIGFICGTWVSGRLIRRMGHIRTFAFCASVCATTTLMHIMIIDAWVWAGLRFFYGLAYITLMTVIESWLNSQAAQHERGRVFGFYMVVNLGALAIAQQLLHLDSPDNFLLFAIVSIVISWAILPLSLTRRNQPNISSEKPKSSLKHLLSIAPLSVVGSTLSGLAMGAFWAMTPIYATQVGYGISDIALIMSITILGGAALQIPIGRYSDKHDRPKIITWVVMLAALLALLMAIAPSKLTLLAIYFLWGGLSFSIYPLAVAQLIDQLHPDEIVSGSSDMLVLHGAGCAFAPVLSGGLMSLIGSYGLPIYIGSVLAILGCYTIYRRHKVVDLVSGENAHFEPMVQTSAQALSMIFNQSQGDLFDDPSFYQEDERHRIINELRKSGS</sequence>
<evidence type="ECO:0000256" key="1">
    <source>
        <dbReference type="SAM" id="Phobius"/>
    </source>
</evidence>
<feature type="transmembrane region" description="Helical" evidence="1">
    <location>
        <begin position="235"/>
        <end position="256"/>
    </location>
</feature>
<dbReference type="PANTHER" id="PTHR23521">
    <property type="entry name" value="TRANSPORTER MFS SUPERFAMILY"/>
    <property type="match status" value="1"/>
</dbReference>
<dbReference type="PANTHER" id="PTHR23521:SF3">
    <property type="entry name" value="MFS TRANSPORTER"/>
    <property type="match status" value="1"/>
</dbReference>
<evidence type="ECO:0000313" key="3">
    <source>
        <dbReference type="EMBL" id="KKN15138.1"/>
    </source>
</evidence>
<dbReference type="PROSITE" id="PS50850">
    <property type="entry name" value="MFS"/>
    <property type="match status" value="1"/>
</dbReference>
<feature type="domain" description="Major facilitator superfamily (MFS) profile" evidence="2">
    <location>
        <begin position="202"/>
        <end position="436"/>
    </location>
</feature>
<dbReference type="GO" id="GO:0022857">
    <property type="term" value="F:transmembrane transporter activity"/>
    <property type="evidence" value="ECO:0007669"/>
    <property type="project" value="InterPro"/>
</dbReference>
<feature type="transmembrane region" description="Helical" evidence="1">
    <location>
        <begin position="292"/>
        <end position="310"/>
    </location>
</feature>
<dbReference type="CDD" id="cd17477">
    <property type="entry name" value="MFS_YcaD_like"/>
    <property type="match status" value="1"/>
</dbReference>
<dbReference type="InterPro" id="IPR020846">
    <property type="entry name" value="MFS_dom"/>
</dbReference>
<dbReference type="Pfam" id="PF07690">
    <property type="entry name" value="MFS_1"/>
    <property type="match status" value="1"/>
</dbReference>
<accession>A0A0F9RCY1</accession>
<dbReference type="SUPFAM" id="SSF103473">
    <property type="entry name" value="MFS general substrate transporter"/>
    <property type="match status" value="1"/>
</dbReference>
<protein>
    <recommendedName>
        <fullName evidence="2">Major facilitator superfamily (MFS) profile domain-containing protein</fullName>
    </recommendedName>
</protein>
<dbReference type="AlphaFoldDB" id="A0A0F9RCY1"/>
<gene>
    <name evidence="3" type="ORF">LCGC14_0989030</name>
</gene>
<organism evidence="3">
    <name type="scientific">marine sediment metagenome</name>
    <dbReference type="NCBI Taxonomy" id="412755"/>
    <lineage>
        <taxon>unclassified sequences</taxon>
        <taxon>metagenomes</taxon>
        <taxon>ecological metagenomes</taxon>
    </lineage>
</organism>
<feature type="transmembrane region" description="Helical" evidence="1">
    <location>
        <begin position="104"/>
        <end position="121"/>
    </location>
</feature>
<feature type="transmembrane region" description="Helical" evidence="1">
    <location>
        <begin position="133"/>
        <end position="154"/>
    </location>
</feature>
<evidence type="ECO:0000259" key="2">
    <source>
        <dbReference type="PROSITE" id="PS50850"/>
    </source>
</evidence>
<dbReference type="GO" id="GO:0005886">
    <property type="term" value="C:plasma membrane"/>
    <property type="evidence" value="ECO:0007669"/>
    <property type="project" value="TreeGrafter"/>
</dbReference>
<dbReference type="Gene3D" id="1.20.1250.20">
    <property type="entry name" value="MFS general substrate transporter like domains"/>
    <property type="match status" value="2"/>
</dbReference>
<keyword evidence="1" id="KW-1133">Transmembrane helix</keyword>
<feature type="transmembrane region" description="Helical" evidence="1">
    <location>
        <begin position="39"/>
        <end position="63"/>
    </location>
</feature>
<dbReference type="InterPro" id="IPR036259">
    <property type="entry name" value="MFS_trans_sf"/>
</dbReference>
<dbReference type="EMBL" id="LAZR01003741">
    <property type="protein sequence ID" value="KKN15138.1"/>
    <property type="molecule type" value="Genomic_DNA"/>
</dbReference>
<comment type="caution">
    <text evidence="3">The sequence shown here is derived from an EMBL/GenBank/DDBJ whole genome shotgun (WGS) entry which is preliminary data.</text>
</comment>
<feature type="transmembrane region" description="Helical" evidence="1">
    <location>
        <begin position="331"/>
        <end position="351"/>
    </location>
</feature>
<feature type="transmembrane region" description="Helical" evidence="1">
    <location>
        <begin position="160"/>
        <end position="179"/>
    </location>
</feature>
<reference evidence="3" key="1">
    <citation type="journal article" date="2015" name="Nature">
        <title>Complex archaea that bridge the gap between prokaryotes and eukaryotes.</title>
        <authorList>
            <person name="Spang A."/>
            <person name="Saw J.H."/>
            <person name="Jorgensen S.L."/>
            <person name="Zaremba-Niedzwiedzka K."/>
            <person name="Martijn J."/>
            <person name="Lind A.E."/>
            <person name="van Eijk R."/>
            <person name="Schleper C."/>
            <person name="Guy L."/>
            <person name="Ettema T.J."/>
        </authorList>
    </citation>
    <scope>NUCLEOTIDE SEQUENCE</scope>
</reference>
<name>A0A0F9RCY1_9ZZZZ</name>
<keyword evidence="1" id="KW-0812">Transmembrane</keyword>
<dbReference type="InterPro" id="IPR047200">
    <property type="entry name" value="MFS_YcaD-like"/>
</dbReference>
<feature type="transmembrane region" description="Helical" evidence="1">
    <location>
        <begin position="357"/>
        <end position="374"/>
    </location>
</feature>
<dbReference type="InterPro" id="IPR011701">
    <property type="entry name" value="MFS"/>
</dbReference>
<feature type="transmembrane region" description="Helical" evidence="1">
    <location>
        <begin position="12"/>
        <end position="33"/>
    </location>
</feature>
<keyword evidence="1" id="KW-0472">Membrane</keyword>
<feature type="transmembrane region" description="Helical" evidence="1">
    <location>
        <begin position="268"/>
        <end position="286"/>
    </location>
</feature>
<proteinExistence type="predicted"/>